<protein>
    <submittedName>
        <fullName evidence="2">Uncharacterized protein</fullName>
    </submittedName>
</protein>
<sequence length="834" mass="95345">MILFALWLMFEPVVVTMVRAQELPQPVINTQKVDGIQNIDEVMTPAEYLEYMLELQQASTKEELETKVWGDWLMTITGAYMLMDAGCQDVFSFYSALRSATDVAGSAPDVVDFLKLAVKKVHLLVAFVGRTTGALRGLSMFNGFLRATARARQVLNKSRVWKFLEFMAPPPCWHNPKVAGEGFKSYWRWVQKKTVNPSGKGLGRGRYISDTKGIAQTVGIGLVVLGIALDAYAISQSEDRKGGRLFSYDLVKSYVGIALGVATLVAMFCIPIVGQVVAIATLIWVILSQVGDLLGEYNKRWKEAYKNSYWFLHQNDPTFRTFYENRGQLKREEKALSLLLAERDYGELARQPQPTEESEKKLWENGKKVFEALEKQGVLMTYYAQTGFTLPDFDINRLQDLWNRKADFMAWKPTEAEAEAAKDRGFWGNLGHAINPKTWIAWAGDKINSRGFDKELQNKDVKPVFFNPDYVLVKKYKNYLMGNDLKGGIYDTVGLRIEQSPFNYIPLVGIDTAAWSEALLKEAFNADAFQVGVKEMMYFREQVKAANESLKKVIHENDEAIEKIVKNDLPQTVKTREALAALLEAYNSDPDRVNDSLKRQIRSAFGWRWNDRNGPATPRNIIKFYQPDIEQLLTYVPLSVAQKAAEAILILVNLKRTLDTARLMRMLGEEKREVLRDFDNEFKNAAIKEYLRKGTFLNVKGKTFMDWLGGIYPAYEELEKFTNLYWREVEAYSGNADTANSTTRERFLWFDKEVTHPRELLKQLNDELKELKELTEAYEGVKDTLNLRMPIADHPEFKNGVYRQDGYTLDWDASQLMDVNNPIMAPTTPDMLPE</sequence>
<dbReference type="EMBL" id="QOQW01000028">
    <property type="protein sequence ID" value="RCK78048.1"/>
    <property type="molecule type" value="Genomic_DNA"/>
</dbReference>
<comment type="caution">
    <text evidence="2">The sequence shown here is derived from an EMBL/GenBank/DDBJ whole genome shotgun (WGS) entry which is preliminary data.</text>
</comment>
<feature type="transmembrane region" description="Helical" evidence="1">
    <location>
        <begin position="254"/>
        <end position="287"/>
    </location>
</feature>
<gene>
    <name evidence="2" type="ORF">OZSIB_1824</name>
</gene>
<reference evidence="2 3" key="1">
    <citation type="submission" date="2018-05" db="EMBL/GenBank/DDBJ databases">
        <title>A metagenomic window into the 2 km-deep terrestrial subsurface aquifer revealed taxonomically and functionally diverse microbial community comprising novel uncultured bacterial lineages.</title>
        <authorList>
            <person name="Kadnikov V.V."/>
            <person name="Mardanov A.V."/>
            <person name="Beletsky A.V."/>
            <person name="Banks D."/>
            <person name="Pimenov N.V."/>
            <person name="Frank Y.A."/>
            <person name="Karnachuk O.V."/>
            <person name="Ravin N.V."/>
        </authorList>
    </citation>
    <scope>NUCLEOTIDE SEQUENCE [LARGE SCALE GENOMIC DNA]</scope>
    <source>
        <strain evidence="2">BY5</strain>
    </source>
</reference>
<dbReference type="AlphaFoldDB" id="A0A367ZJ32"/>
<keyword evidence="1" id="KW-1133">Transmembrane helix</keyword>
<evidence type="ECO:0000256" key="1">
    <source>
        <dbReference type="SAM" id="Phobius"/>
    </source>
</evidence>
<keyword evidence="1" id="KW-0472">Membrane</keyword>
<evidence type="ECO:0000313" key="2">
    <source>
        <dbReference type="EMBL" id="RCK78048.1"/>
    </source>
</evidence>
<evidence type="ECO:0000313" key="3">
    <source>
        <dbReference type="Proteomes" id="UP000252355"/>
    </source>
</evidence>
<accession>A0A367ZJ32</accession>
<dbReference type="Proteomes" id="UP000252355">
    <property type="component" value="Unassembled WGS sequence"/>
</dbReference>
<keyword evidence="1" id="KW-0812">Transmembrane</keyword>
<organism evidence="2 3">
    <name type="scientific">Candidatus Ozemobacter sibiricus</name>
    <dbReference type="NCBI Taxonomy" id="2268124"/>
    <lineage>
        <taxon>Bacteria</taxon>
        <taxon>Candidatus Ozemobacteria</taxon>
        <taxon>Candidatus Ozemobacterales</taxon>
        <taxon>Candidatus Ozemobacteraceae</taxon>
        <taxon>Candidatus Ozemobacter</taxon>
    </lineage>
</organism>
<proteinExistence type="predicted"/>
<feature type="transmembrane region" description="Helical" evidence="1">
    <location>
        <begin position="214"/>
        <end position="233"/>
    </location>
</feature>
<name>A0A367ZJ32_9BACT</name>